<accession>A0AA88Y7B5</accession>
<dbReference type="Gene3D" id="3.40.850.10">
    <property type="entry name" value="Kinesin motor domain"/>
    <property type="match status" value="1"/>
</dbReference>
<dbReference type="AlphaFoldDB" id="A0AA88Y7B5"/>
<evidence type="ECO:0000256" key="3">
    <source>
        <dbReference type="ARBA" id="ARBA00004245"/>
    </source>
</evidence>
<evidence type="ECO:0000256" key="13">
    <source>
        <dbReference type="ARBA" id="ARBA00023175"/>
    </source>
</evidence>
<dbReference type="GO" id="GO:0005634">
    <property type="term" value="C:nucleus"/>
    <property type="evidence" value="ECO:0007669"/>
    <property type="project" value="UniProtKB-SubCell"/>
</dbReference>
<dbReference type="GO" id="GO:0007018">
    <property type="term" value="P:microtubule-based movement"/>
    <property type="evidence" value="ECO:0007669"/>
    <property type="project" value="InterPro"/>
</dbReference>
<dbReference type="GO" id="GO:0005524">
    <property type="term" value="F:ATP binding"/>
    <property type="evidence" value="ECO:0007669"/>
    <property type="project" value="UniProtKB-UniRule"/>
</dbReference>
<dbReference type="PROSITE" id="PS50067">
    <property type="entry name" value="KINESIN_MOTOR_2"/>
    <property type="match status" value="1"/>
</dbReference>
<sequence length="910" mass="104255">MRSKRGGQGEREGKEDRGREGRGRGTEGRGRKEGGGRGKMSESTLIPVKVAVRCRPLIQKEINSGCQMCVAFTPGEPQIVLGKDRAFTYDYVFPDTTDQNDVYRRAVFPLIKHIFKGYNGTVFAYGQTGSGKTYTMGGSINSNIMGGSLHIDSDTMGIIPRVLMELFKGIEEIEDSEFSICVSYLEVYNESINDLLCPPAKRQPLTIREDHEGIKLPQLKQVAVESYESTMRVLEMGSHSRTTGATAMNDTSSRSHAIFTIHIERKQKDDQDNVRRSKFHLVDLAGSERVKKTHAEGDRFKEGVNINKGLLALGNVISALCEESGNRSYIPYRDAKLTRLLQDSLGGNSYTLMIACISPADSNMEETLNTLRYADRARQIKNKPIINMDPRIAEIHRLNQLVQYLQEQLMQAKVRGEGLSTNTSTSTNTSMMSVDSGNSSAEEIKSLIEKNKLLEDENHKLSNELRRAVDQSTTMCEKNIRLEMKKDQLKQRLRDLKTDTGVDFELLGTSMDLESNPLMKEQFYKLKTLAENIKKEEPKDESNSDPVDMEEEEECLDGDDTPGTPDSRALSKQYALRQAKLNRQLQELNKQLEKKEDLANQMSENDSKMHQIREQYQSQMKELESEVTSLQKEKEDMQQALQEAVMNKNANIVAEQRRLRLKELEEQISKLRKKMTEQTRLLKMKDQSDKKVSKLNTDIQSLKQQRVKLMRQIKEDADEFRKWKQKKDKEVLQLQQKDRKRQFEIAKLQRENQKQQSVLKRKSEEALAANKRLKEALVKQKQVQQERSQKLEKCDSTNIGKRVRSWLSQEVEMRVSIREAKYHLESLLNDRKTLCGQLNNLKDQIYEESNGPPMKKLAWMAENGDRSESSFQTLETEKQIKELEIEVAARNVQISDLQQKIMDADQGIVL</sequence>
<evidence type="ECO:0000256" key="20">
    <source>
        <dbReference type="SAM" id="MobiDB-lite"/>
    </source>
</evidence>
<feature type="binding site" evidence="17">
    <location>
        <begin position="126"/>
        <end position="133"/>
    </location>
    <ligand>
        <name>ATP</name>
        <dbReference type="ChEBI" id="CHEBI:30616"/>
    </ligand>
</feature>
<evidence type="ECO:0000313" key="22">
    <source>
        <dbReference type="EMBL" id="KAK3099287.1"/>
    </source>
</evidence>
<dbReference type="GO" id="GO:0051536">
    <property type="term" value="F:iron-sulfur cluster binding"/>
    <property type="evidence" value="ECO:0007669"/>
    <property type="project" value="UniProtKB-KW"/>
</dbReference>
<keyword evidence="15" id="KW-0539">Nucleus</keyword>
<feature type="region of interest" description="Disordered" evidence="20">
    <location>
        <begin position="1"/>
        <end position="42"/>
    </location>
</feature>
<dbReference type="SUPFAM" id="SSF52540">
    <property type="entry name" value="P-loop containing nucleoside triphosphate hydrolases"/>
    <property type="match status" value="1"/>
</dbReference>
<evidence type="ECO:0000256" key="10">
    <source>
        <dbReference type="ARBA" id="ARBA00023014"/>
    </source>
</evidence>
<dbReference type="CDD" id="cd01372">
    <property type="entry name" value="KISc_KIF4"/>
    <property type="match status" value="1"/>
</dbReference>
<keyword evidence="6" id="KW-0479">Metal-binding</keyword>
<dbReference type="PANTHER" id="PTHR47969:SF15">
    <property type="entry name" value="CHROMOSOME-ASSOCIATED KINESIN KIF4A-RELATED"/>
    <property type="match status" value="1"/>
</dbReference>
<keyword evidence="7 17" id="KW-0547">Nucleotide-binding</keyword>
<reference evidence="22" key="1">
    <citation type="submission" date="2019-08" db="EMBL/GenBank/DDBJ databases">
        <title>The improved chromosome-level genome for the pearl oyster Pinctada fucata martensii using PacBio sequencing and Hi-C.</title>
        <authorList>
            <person name="Zheng Z."/>
        </authorList>
    </citation>
    <scope>NUCLEOTIDE SEQUENCE</scope>
    <source>
        <strain evidence="22">ZZ-2019</strain>
        <tissue evidence="22">Adductor muscle</tissue>
    </source>
</reference>
<dbReference type="SMART" id="SM00129">
    <property type="entry name" value="KISc"/>
    <property type="match status" value="1"/>
</dbReference>
<dbReference type="Pfam" id="PF25764">
    <property type="entry name" value="KIF21A_4th"/>
    <property type="match status" value="1"/>
</dbReference>
<organism evidence="22 23">
    <name type="scientific">Pinctada imbricata</name>
    <name type="common">Atlantic pearl-oyster</name>
    <name type="synonym">Pinctada martensii</name>
    <dbReference type="NCBI Taxonomy" id="66713"/>
    <lineage>
        <taxon>Eukaryota</taxon>
        <taxon>Metazoa</taxon>
        <taxon>Spiralia</taxon>
        <taxon>Lophotrochozoa</taxon>
        <taxon>Mollusca</taxon>
        <taxon>Bivalvia</taxon>
        <taxon>Autobranchia</taxon>
        <taxon>Pteriomorphia</taxon>
        <taxon>Pterioida</taxon>
        <taxon>Pterioidea</taxon>
        <taxon>Pteriidae</taxon>
        <taxon>Pinctada</taxon>
    </lineage>
</organism>
<feature type="compositionally biased region" description="Acidic residues" evidence="20">
    <location>
        <begin position="547"/>
        <end position="560"/>
    </location>
</feature>
<dbReference type="EMBL" id="VSWD01000006">
    <property type="protein sequence ID" value="KAK3099287.1"/>
    <property type="molecule type" value="Genomic_DNA"/>
</dbReference>
<feature type="coiled-coil region" evidence="19">
    <location>
        <begin position="571"/>
        <end position="719"/>
    </location>
</feature>
<evidence type="ECO:0000256" key="17">
    <source>
        <dbReference type="PROSITE-ProRule" id="PRU00283"/>
    </source>
</evidence>
<feature type="compositionally biased region" description="Low complexity" evidence="20">
    <location>
        <begin position="420"/>
        <end position="433"/>
    </location>
</feature>
<feature type="domain" description="Kinesin motor" evidence="21">
    <location>
        <begin position="47"/>
        <end position="380"/>
    </location>
</feature>
<evidence type="ECO:0000256" key="1">
    <source>
        <dbReference type="ARBA" id="ARBA00001966"/>
    </source>
</evidence>
<keyword evidence="13 17" id="KW-0505">Motor protein</keyword>
<evidence type="ECO:0000256" key="12">
    <source>
        <dbReference type="ARBA" id="ARBA00023125"/>
    </source>
</evidence>
<protein>
    <recommendedName>
        <fullName evidence="18">Kinesin-like protein</fullName>
    </recommendedName>
</protein>
<keyword evidence="4" id="KW-0963">Cytoplasm</keyword>
<evidence type="ECO:0000256" key="4">
    <source>
        <dbReference type="ARBA" id="ARBA00022490"/>
    </source>
</evidence>
<evidence type="ECO:0000256" key="5">
    <source>
        <dbReference type="ARBA" id="ARBA00022701"/>
    </source>
</evidence>
<keyword evidence="9" id="KW-0408">Iron</keyword>
<dbReference type="GO" id="GO:0046872">
    <property type="term" value="F:metal ion binding"/>
    <property type="evidence" value="ECO:0007669"/>
    <property type="project" value="UniProtKB-KW"/>
</dbReference>
<dbReference type="GO" id="GO:0007052">
    <property type="term" value="P:mitotic spindle organization"/>
    <property type="evidence" value="ECO:0007669"/>
    <property type="project" value="TreeGrafter"/>
</dbReference>
<dbReference type="FunFam" id="3.40.850.10:FF:000038">
    <property type="entry name" value="chromosome-associated kinesin KIF4A"/>
    <property type="match status" value="1"/>
</dbReference>
<feature type="coiled-coil region" evidence="19">
    <location>
        <begin position="745"/>
        <end position="779"/>
    </location>
</feature>
<evidence type="ECO:0000256" key="19">
    <source>
        <dbReference type="SAM" id="Coils"/>
    </source>
</evidence>
<gene>
    <name evidence="22" type="ORF">FSP39_002071</name>
</gene>
<comment type="cofactor">
    <cofactor evidence="1">
        <name>[4Fe-4S] cluster</name>
        <dbReference type="ChEBI" id="CHEBI:49883"/>
    </cofactor>
</comment>
<dbReference type="InterPro" id="IPR019821">
    <property type="entry name" value="Kinesin_motor_CS"/>
</dbReference>
<dbReference type="GO" id="GO:0005875">
    <property type="term" value="C:microtubule associated complex"/>
    <property type="evidence" value="ECO:0007669"/>
    <property type="project" value="TreeGrafter"/>
</dbReference>
<dbReference type="Pfam" id="PF00225">
    <property type="entry name" value="Kinesin"/>
    <property type="match status" value="1"/>
</dbReference>
<dbReference type="InterPro" id="IPR036961">
    <property type="entry name" value="Kinesin_motor_dom_sf"/>
</dbReference>
<evidence type="ECO:0000256" key="8">
    <source>
        <dbReference type="ARBA" id="ARBA00022840"/>
    </source>
</evidence>
<dbReference type="InterPro" id="IPR027417">
    <property type="entry name" value="P-loop_NTPase"/>
</dbReference>
<comment type="similarity">
    <text evidence="17 18">Belongs to the TRAFAC class myosin-kinesin ATPase superfamily. Kinesin family.</text>
</comment>
<evidence type="ECO:0000256" key="11">
    <source>
        <dbReference type="ARBA" id="ARBA00023054"/>
    </source>
</evidence>
<name>A0AA88Y7B5_PINIB</name>
<keyword evidence="12" id="KW-0238">DNA-binding</keyword>
<dbReference type="PROSITE" id="PS00411">
    <property type="entry name" value="KINESIN_MOTOR_1"/>
    <property type="match status" value="1"/>
</dbReference>
<keyword evidence="14" id="KW-0206">Cytoskeleton</keyword>
<feature type="region of interest" description="Disordered" evidence="20">
    <location>
        <begin position="534"/>
        <end position="570"/>
    </location>
</feature>
<proteinExistence type="inferred from homology"/>
<comment type="caution">
    <text evidence="22">The sequence shown here is derived from an EMBL/GenBank/DDBJ whole genome shotgun (WGS) entry which is preliminary data.</text>
</comment>
<evidence type="ECO:0000256" key="9">
    <source>
        <dbReference type="ARBA" id="ARBA00023004"/>
    </source>
</evidence>
<dbReference type="GO" id="GO:0003677">
    <property type="term" value="F:DNA binding"/>
    <property type="evidence" value="ECO:0007669"/>
    <property type="project" value="UniProtKB-KW"/>
</dbReference>
<evidence type="ECO:0000256" key="15">
    <source>
        <dbReference type="ARBA" id="ARBA00023242"/>
    </source>
</evidence>
<keyword evidence="8 17" id="KW-0067">ATP-binding</keyword>
<dbReference type="GO" id="GO:0008017">
    <property type="term" value="F:microtubule binding"/>
    <property type="evidence" value="ECO:0007669"/>
    <property type="project" value="InterPro"/>
</dbReference>
<dbReference type="GO" id="GO:0003777">
    <property type="term" value="F:microtubule motor activity"/>
    <property type="evidence" value="ECO:0007669"/>
    <property type="project" value="InterPro"/>
</dbReference>
<comment type="cofactor">
    <cofactor evidence="16">
        <name>[2Fe-2S] cluster</name>
        <dbReference type="ChEBI" id="CHEBI:190135"/>
    </cofactor>
</comment>
<dbReference type="Proteomes" id="UP001186944">
    <property type="component" value="Unassembled WGS sequence"/>
</dbReference>
<keyword evidence="23" id="KW-1185">Reference proteome</keyword>
<keyword evidence="11 19" id="KW-0175">Coiled coil</keyword>
<dbReference type="PANTHER" id="PTHR47969">
    <property type="entry name" value="CHROMOSOME-ASSOCIATED KINESIN KIF4A-RELATED"/>
    <property type="match status" value="1"/>
</dbReference>
<evidence type="ECO:0000259" key="21">
    <source>
        <dbReference type="PROSITE" id="PS50067"/>
    </source>
</evidence>
<keyword evidence="5 18" id="KW-0493">Microtubule</keyword>
<feature type="region of interest" description="Disordered" evidence="20">
    <location>
        <begin position="418"/>
        <end position="439"/>
    </location>
</feature>
<comment type="subcellular location">
    <subcellularLocation>
        <location evidence="3">Cytoplasm</location>
        <location evidence="3">Cytoskeleton</location>
    </subcellularLocation>
    <subcellularLocation>
        <location evidence="2">Nucleus</location>
    </subcellularLocation>
</comment>
<dbReference type="InterPro" id="IPR001752">
    <property type="entry name" value="Kinesin_motor_dom"/>
</dbReference>
<evidence type="ECO:0000256" key="6">
    <source>
        <dbReference type="ARBA" id="ARBA00022723"/>
    </source>
</evidence>
<evidence type="ECO:0000256" key="2">
    <source>
        <dbReference type="ARBA" id="ARBA00004123"/>
    </source>
</evidence>
<feature type="coiled-coil region" evidence="19">
    <location>
        <begin position="444"/>
        <end position="499"/>
    </location>
</feature>
<dbReference type="PRINTS" id="PR00380">
    <property type="entry name" value="KINESINHEAVY"/>
</dbReference>
<dbReference type="GO" id="GO:0051231">
    <property type="term" value="P:spindle elongation"/>
    <property type="evidence" value="ECO:0007669"/>
    <property type="project" value="TreeGrafter"/>
</dbReference>
<evidence type="ECO:0000256" key="7">
    <source>
        <dbReference type="ARBA" id="ARBA00022741"/>
    </source>
</evidence>
<evidence type="ECO:0000256" key="16">
    <source>
        <dbReference type="ARBA" id="ARBA00034078"/>
    </source>
</evidence>
<evidence type="ECO:0000313" key="23">
    <source>
        <dbReference type="Proteomes" id="UP001186944"/>
    </source>
</evidence>
<evidence type="ECO:0000256" key="14">
    <source>
        <dbReference type="ARBA" id="ARBA00023212"/>
    </source>
</evidence>
<dbReference type="GO" id="GO:0005829">
    <property type="term" value="C:cytosol"/>
    <property type="evidence" value="ECO:0007669"/>
    <property type="project" value="UniProtKB-ARBA"/>
</dbReference>
<keyword evidence="10" id="KW-0411">Iron-sulfur</keyword>
<feature type="compositionally biased region" description="Basic and acidic residues" evidence="20">
    <location>
        <begin position="7"/>
        <end position="40"/>
    </location>
</feature>
<dbReference type="GO" id="GO:0005874">
    <property type="term" value="C:microtubule"/>
    <property type="evidence" value="ECO:0007669"/>
    <property type="project" value="UniProtKB-KW"/>
</dbReference>
<dbReference type="InterPro" id="IPR027640">
    <property type="entry name" value="Kinesin-like_fam"/>
</dbReference>
<evidence type="ECO:0000256" key="18">
    <source>
        <dbReference type="RuleBase" id="RU000394"/>
    </source>
</evidence>